<dbReference type="RefSeq" id="XP_012650894.1">
    <property type="nucleotide sequence ID" value="XM_012795440.1"/>
</dbReference>
<evidence type="ECO:0000313" key="2">
    <source>
        <dbReference type="Proteomes" id="UP000009168"/>
    </source>
</evidence>
<reference evidence="2" key="1">
    <citation type="journal article" date="2006" name="PLoS Biol.">
        <title>Macronuclear genome sequence of the ciliate Tetrahymena thermophila, a model eukaryote.</title>
        <authorList>
            <person name="Eisen J.A."/>
            <person name="Coyne R.S."/>
            <person name="Wu M."/>
            <person name="Wu D."/>
            <person name="Thiagarajan M."/>
            <person name="Wortman J.R."/>
            <person name="Badger J.H."/>
            <person name="Ren Q."/>
            <person name="Amedeo P."/>
            <person name="Jones K.M."/>
            <person name="Tallon L.J."/>
            <person name="Delcher A.L."/>
            <person name="Salzberg S.L."/>
            <person name="Silva J.C."/>
            <person name="Haas B.J."/>
            <person name="Majoros W.H."/>
            <person name="Farzad M."/>
            <person name="Carlton J.M."/>
            <person name="Smith R.K. Jr."/>
            <person name="Garg J."/>
            <person name="Pearlman R.E."/>
            <person name="Karrer K.M."/>
            <person name="Sun L."/>
            <person name="Manning G."/>
            <person name="Elde N.C."/>
            <person name="Turkewitz A.P."/>
            <person name="Asai D.J."/>
            <person name="Wilkes D.E."/>
            <person name="Wang Y."/>
            <person name="Cai H."/>
            <person name="Collins K."/>
            <person name="Stewart B.A."/>
            <person name="Lee S.R."/>
            <person name="Wilamowska K."/>
            <person name="Weinberg Z."/>
            <person name="Ruzzo W.L."/>
            <person name="Wloga D."/>
            <person name="Gaertig J."/>
            <person name="Frankel J."/>
            <person name="Tsao C.-C."/>
            <person name="Gorovsky M.A."/>
            <person name="Keeling P.J."/>
            <person name="Waller R.F."/>
            <person name="Patron N.J."/>
            <person name="Cherry J.M."/>
            <person name="Stover N.A."/>
            <person name="Krieger C.J."/>
            <person name="del Toro C."/>
            <person name="Ryder H.F."/>
            <person name="Williamson S.C."/>
            <person name="Barbeau R.A."/>
            <person name="Hamilton E.P."/>
            <person name="Orias E."/>
        </authorList>
    </citation>
    <scope>NUCLEOTIDE SEQUENCE [LARGE SCALE GENOMIC DNA]</scope>
    <source>
        <strain evidence="2">SB210</strain>
    </source>
</reference>
<keyword evidence="1" id="KW-0812">Transmembrane</keyword>
<accession>W7XHC0</accession>
<dbReference type="AlphaFoldDB" id="W7XHC0"/>
<evidence type="ECO:0000313" key="1">
    <source>
        <dbReference type="EMBL" id="EWS76608.1"/>
    </source>
</evidence>
<protein>
    <submittedName>
        <fullName evidence="1">Transmembrane protein, putative</fullName>
    </submittedName>
</protein>
<keyword evidence="1" id="KW-0472">Membrane</keyword>
<dbReference type="InParanoid" id="W7XHC0"/>
<organism evidence="1 2">
    <name type="scientific">Tetrahymena thermophila (strain SB210)</name>
    <dbReference type="NCBI Taxonomy" id="312017"/>
    <lineage>
        <taxon>Eukaryota</taxon>
        <taxon>Sar</taxon>
        <taxon>Alveolata</taxon>
        <taxon>Ciliophora</taxon>
        <taxon>Intramacronucleata</taxon>
        <taxon>Oligohymenophorea</taxon>
        <taxon>Hymenostomatida</taxon>
        <taxon>Tetrahymenina</taxon>
        <taxon>Tetrahymenidae</taxon>
        <taxon>Tetrahymena</taxon>
    </lineage>
</organism>
<sequence>MFVNNVKKEHILIKHLFNVKNVRMVVLIALHQMNVNLVKVDIIFLLQIKFVINVKKDVQIAIMIKQEHVLNVWIIIHLKTINVNLVQKIVFNATSLVCAFNVMLGIQVNIINVYNVVKIVLFVLKLKINVSNVFKVIIWMQVLRHVLNVRTLNAKSASLQIVTSALVVIKDINQLVTTALIVKELKVAAHIHQGFALSAELLIILVINVHQDIIKIQYLNFVQNALPAVLIAFQTRFVSLVRWDFIFSKTNVYLALLTAQVAIRKLTASSVQMGCISKEIDVHLVLIIVKNAKEVFVLSVFQVIFQMGKLVEFAQKMFALVIQNIFMIKLKYIQIINLF</sequence>
<proteinExistence type="predicted"/>
<gene>
    <name evidence="1" type="ORF">TTHERM_000884639</name>
</gene>
<dbReference type="GeneID" id="24440996"/>
<name>W7XHC0_TETTS</name>
<dbReference type="EMBL" id="GG662856">
    <property type="protein sequence ID" value="EWS76608.1"/>
    <property type="molecule type" value="Genomic_DNA"/>
</dbReference>
<dbReference type="KEGG" id="tet:TTHERM_000884639"/>
<dbReference type="Proteomes" id="UP000009168">
    <property type="component" value="Unassembled WGS sequence"/>
</dbReference>
<keyword evidence="2" id="KW-1185">Reference proteome</keyword>